<reference evidence="2 3" key="1">
    <citation type="journal article" date="2018" name="BMC Genomics">
        <title>The genome of Naegleria lovaniensis, the basis for a comparative approach to unravel pathogenicity factors of the human pathogenic amoeba N. fowleri.</title>
        <authorList>
            <person name="Liechti N."/>
            <person name="Schurch N."/>
            <person name="Bruggmann R."/>
            <person name="Wittwer M."/>
        </authorList>
    </citation>
    <scope>NUCLEOTIDE SEQUENCE [LARGE SCALE GENOMIC DNA]</scope>
    <source>
        <strain evidence="2 3">ATCC 30569</strain>
    </source>
</reference>
<feature type="compositionally biased region" description="Basic and acidic residues" evidence="1">
    <location>
        <begin position="469"/>
        <end position="479"/>
    </location>
</feature>
<evidence type="ECO:0000313" key="2">
    <source>
        <dbReference type="EMBL" id="KAG2387662.1"/>
    </source>
</evidence>
<protein>
    <submittedName>
        <fullName evidence="2">Uncharacterized protein</fullName>
    </submittedName>
</protein>
<feature type="region of interest" description="Disordered" evidence="1">
    <location>
        <begin position="360"/>
        <end position="479"/>
    </location>
</feature>
<keyword evidence="3" id="KW-1185">Reference proteome</keyword>
<sequence length="695" mass="78048">MNISDAILTYLNENKHTCDAETMVNNIHTMVLRWQQEQQQFMNNHFSTPTTENPALPQTIHNSSSLLPSRTAADMLVAVPSQQPQLASPTTNQTATTESLWMMNGNQPTPPLSTLHQPPITAANNQSLHGSAYNTHHNTTRQQQGCSSNTAPHEQQQSVMKISSTATAHPQSLKSSSVTKPSHMTTEAQTINSSSGNIATNHHHTNTISSQDITLFIKPARKTAKYFLMYIPPKLYCSPYKYDLMLRVPTHINDSYDFIFTLRDAETGEKITKNNKGVEAYCIERTKTQRKNYLKPGFSNATFRLNFSVCSFHNGRKPFILTIHLRSKSLMHCMMNTGGEMEDDQLLLTSEPFSIFARKAGTRGQSTDDDWGVVAQQGGGGDSSEPHVGSSTEDEEVKTPKKKKVPSSLTKRKRGSDHDEARSEQRMTLTTKSSKKTKRSSSKVEITHTENSHASSSSTSSTSSASSYSDDHQANHDHHPLANFNTQQLTTVNIATEFDQLSEPPSSQQPQQEVQNNTSFNNLFETDQWSQLFENSALSPDIAPFLEEEIVSCQKQPQPQSAIYEQFGRDSMIQEQQQPAVDLTMALYQELLKQFNRNTSQLPSFIAQPKPEANQKIWSQQIQQPQYQQQTLQNTTTVDPLDLGRLLRNNNNVSLSTNVQPSHNTNNNLLLTIDESLYTKLFGNNYNPNHYFFNN</sequence>
<proteinExistence type="predicted"/>
<accession>A0AA88GVC8</accession>
<feature type="compositionally biased region" description="Low complexity" evidence="1">
    <location>
        <begin position="452"/>
        <end position="468"/>
    </location>
</feature>
<gene>
    <name evidence="2" type="ORF">C9374_001256</name>
</gene>
<organism evidence="2 3">
    <name type="scientific">Naegleria lovaniensis</name>
    <name type="common">Amoeba</name>
    <dbReference type="NCBI Taxonomy" id="51637"/>
    <lineage>
        <taxon>Eukaryota</taxon>
        <taxon>Discoba</taxon>
        <taxon>Heterolobosea</taxon>
        <taxon>Tetramitia</taxon>
        <taxon>Eutetramitia</taxon>
        <taxon>Vahlkampfiidae</taxon>
        <taxon>Naegleria</taxon>
    </lineage>
</organism>
<dbReference type="RefSeq" id="XP_044551654.1">
    <property type="nucleotide sequence ID" value="XM_044688337.1"/>
</dbReference>
<dbReference type="AlphaFoldDB" id="A0AA88GVC8"/>
<feature type="compositionally biased region" description="Basic residues" evidence="1">
    <location>
        <begin position="400"/>
        <end position="415"/>
    </location>
</feature>
<comment type="caution">
    <text evidence="2">The sequence shown here is derived from an EMBL/GenBank/DDBJ whole genome shotgun (WGS) entry which is preliminary data.</text>
</comment>
<dbReference type="GeneID" id="68093712"/>
<feature type="region of interest" description="Disordered" evidence="1">
    <location>
        <begin position="129"/>
        <end position="203"/>
    </location>
</feature>
<dbReference type="EMBL" id="PYSW02000012">
    <property type="protein sequence ID" value="KAG2387662.1"/>
    <property type="molecule type" value="Genomic_DNA"/>
</dbReference>
<name>A0AA88GVC8_NAELO</name>
<evidence type="ECO:0000256" key="1">
    <source>
        <dbReference type="SAM" id="MobiDB-lite"/>
    </source>
</evidence>
<evidence type="ECO:0000313" key="3">
    <source>
        <dbReference type="Proteomes" id="UP000816034"/>
    </source>
</evidence>
<dbReference type="Proteomes" id="UP000816034">
    <property type="component" value="Unassembled WGS sequence"/>
</dbReference>
<feature type="compositionally biased region" description="Basic and acidic residues" evidence="1">
    <location>
        <begin position="416"/>
        <end position="425"/>
    </location>
</feature>